<comment type="caution">
    <text evidence="4">The sequence shown here is derived from an EMBL/GenBank/DDBJ whole genome shotgun (WGS) entry which is preliminary data.</text>
</comment>
<dbReference type="GO" id="GO:0008270">
    <property type="term" value="F:zinc ion binding"/>
    <property type="evidence" value="ECO:0007669"/>
    <property type="project" value="InterPro"/>
</dbReference>
<dbReference type="SMART" id="SM00235">
    <property type="entry name" value="ZnMc"/>
    <property type="match status" value="1"/>
</dbReference>
<dbReference type="InterPro" id="IPR024079">
    <property type="entry name" value="MetalloPept_cat_dom_sf"/>
</dbReference>
<name>A0A7Y5ZY84_9CELL</name>
<evidence type="ECO:0000259" key="3">
    <source>
        <dbReference type="SMART" id="SM00235"/>
    </source>
</evidence>
<evidence type="ECO:0000256" key="2">
    <source>
        <dbReference type="SAM" id="Phobius"/>
    </source>
</evidence>
<keyword evidence="2" id="KW-0472">Membrane</keyword>
<dbReference type="GO" id="GO:0008237">
    <property type="term" value="F:metallopeptidase activity"/>
    <property type="evidence" value="ECO:0007669"/>
    <property type="project" value="InterPro"/>
</dbReference>
<feature type="transmembrane region" description="Helical" evidence="2">
    <location>
        <begin position="49"/>
        <end position="68"/>
    </location>
</feature>
<keyword evidence="5" id="KW-1185">Reference proteome</keyword>
<keyword evidence="2" id="KW-0812">Transmembrane</keyword>
<feature type="region of interest" description="Disordered" evidence="1">
    <location>
        <begin position="1"/>
        <end position="46"/>
    </location>
</feature>
<accession>A0A7Y5ZY84</accession>
<protein>
    <submittedName>
        <fullName evidence="4">Peptidase</fullName>
    </submittedName>
</protein>
<evidence type="ECO:0000313" key="4">
    <source>
        <dbReference type="EMBL" id="NUU16287.1"/>
    </source>
</evidence>
<dbReference type="AlphaFoldDB" id="A0A7Y5ZY84"/>
<evidence type="ECO:0000313" key="5">
    <source>
        <dbReference type="Proteomes" id="UP000565724"/>
    </source>
</evidence>
<dbReference type="EMBL" id="JABMCI010000044">
    <property type="protein sequence ID" value="NUU16287.1"/>
    <property type="molecule type" value="Genomic_DNA"/>
</dbReference>
<reference evidence="4 5" key="1">
    <citation type="submission" date="2020-05" db="EMBL/GenBank/DDBJ databases">
        <title>Genome Sequencing of Type Strains.</title>
        <authorList>
            <person name="Lemaire J.F."/>
            <person name="Inderbitzin P."/>
            <person name="Gregorio O.A."/>
            <person name="Collins S.B."/>
            <person name="Wespe N."/>
            <person name="Knight-Connoni V."/>
        </authorList>
    </citation>
    <scope>NUCLEOTIDE SEQUENCE [LARGE SCALE GENOMIC DNA]</scope>
    <source>
        <strain evidence="4 5">ATCC 25174</strain>
    </source>
</reference>
<proteinExistence type="predicted"/>
<dbReference type="GO" id="GO:0006508">
    <property type="term" value="P:proteolysis"/>
    <property type="evidence" value="ECO:0007669"/>
    <property type="project" value="InterPro"/>
</dbReference>
<dbReference type="SUPFAM" id="SSF55486">
    <property type="entry name" value="Metalloproteases ('zincins'), catalytic domain"/>
    <property type="match status" value="1"/>
</dbReference>
<dbReference type="Proteomes" id="UP000565724">
    <property type="component" value="Unassembled WGS sequence"/>
</dbReference>
<dbReference type="InterPro" id="IPR006026">
    <property type="entry name" value="Peptidase_Metallo"/>
</dbReference>
<keyword evidence="2" id="KW-1133">Transmembrane helix</keyword>
<organism evidence="4 5">
    <name type="scientific">Cellulomonas humilata</name>
    <dbReference type="NCBI Taxonomy" id="144055"/>
    <lineage>
        <taxon>Bacteria</taxon>
        <taxon>Bacillati</taxon>
        <taxon>Actinomycetota</taxon>
        <taxon>Actinomycetes</taxon>
        <taxon>Micrococcales</taxon>
        <taxon>Cellulomonadaceae</taxon>
        <taxon>Cellulomonas</taxon>
    </lineage>
</organism>
<gene>
    <name evidence="4" type="ORF">HP550_03355</name>
</gene>
<dbReference type="Gene3D" id="3.40.390.10">
    <property type="entry name" value="Collagenase (Catalytic Domain)"/>
    <property type="match status" value="1"/>
</dbReference>
<feature type="domain" description="Peptidase metallopeptidase" evidence="3">
    <location>
        <begin position="131"/>
        <end position="311"/>
    </location>
</feature>
<evidence type="ECO:0000256" key="1">
    <source>
        <dbReference type="SAM" id="MobiDB-lite"/>
    </source>
</evidence>
<sequence length="317" mass="32689">MDGPAGLRAPDDLPRSPSGRVPQWVIDEASDRGEAPQVRPRARARRSPVPAVVGVVVLALVAGGAWTVQSGRLPQLFAWAGAPEPTPTVARNPNAPTPGAGAAAAPLGTPAPVTGPSTSFSYMALQDDRATPIAYDPCRPIHYVTRPDAAPEGGQQLITDALARISLATGLQFVDDGTTTEAPSPMREPYQLDRYGDRWAPALFSWSSPREDATLAGFVAGAAGSAPVSLGDGPDVYVTGQVMLDAPQLAEAATHPGGDVLARATVLHEVGHLVGLGHVEDATQLMFPEAQEGVTDLGAGDLTGLAELGRGACVPEL</sequence>